<dbReference type="Pfam" id="PF02687">
    <property type="entry name" value="FtsX"/>
    <property type="match status" value="1"/>
</dbReference>
<dbReference type="Proteomes" id="UP000290545">
    <property type="component" value="Unassembled WGS sequence"/>
</dbReference>
<dbReference type="GO" id="GO:0005886">
    <property type="term" value="C:plasma membrane"/>
    <property type="evidence" value="ECO:0007669"/>
    <property type="project" value="UniProtKB-SubCell"/>
</dbReference>
<keyword evidence="11" id="KW-1185">Reference proteome</keyword>
<dbReference type="AlphaFoldDB" id="A0A4Q1DEQ7"/>
<sequence>MALQELKVNKLRTFLSLFGITIGIFCIISVLATVGSLENKIQDDVQSLGSNSIYIDKWEYLNDSNYPWWKFVNRPVPKYNEVAFIKAKSTLAEYTSYVNSITTKVLYNDNELSNTPIYGVSEDFNKIQKIEIAYGRYMTDAEFLRGTPSIVIGFENAELLFGEAARAVGKEISVDKKKLRIAGVIAKQGQSLGGSPYDYDHCLIYSYRLFASCYNANATYLDPYIIVKAKSDVPSTALSDELRGVMRQLRKLKPKEEDNFALNDINMFSEQVSGFFGTVNIGGWAIAGLSLIVGAFGVANIMFVTVRERTSQIGLKKAVGAKSNIILTEFLLESAFLCILGGVFGLLLVWVLTIIASAIFPFAITIAPGIVVLAFTICIVLGVLAGIIPASIAARMNPVEAIRSK</sequence>
<dbReference type="Pfam" id="PF12704">
    <property type="entry name" value="MacB_PCD"/>
    <property type="match status" value="1"/>
</dbReference>
<keyword evidence="2" id="KW-1003">Cell membrane</keyword>
<evidence type="ECO:0000259" key="8">
    <source>
        <dbReference type="Pfam" id="PF02687"/>
    </source>
</evidence>
<evidence type="ECO:0000256" key="4">
    <source>
        <dbReference type="ARBA" id="ARBA00022989"/>
    </source>
</evidence>
<feature type="domain" description="MacB-like periplasmic core" evidence="9">
    <location>
        <begin position="13"/>
        <end position="243"/>
    </location>
</feature>
<evidence type="ECO:0000256" key="5">
    <source>
        <dbReference type="ARBA" id="ARBA00023136"/>
    </source>
</evidence>
<dbReference type="InterPro" id="IPR050250">
    <property type="entry name" value="Macrolide_Exporter_MacB"/>
</dbReference>
<feature type="transmembrane region" description="Helical" evidence="7">
    <location>
        <begin position="366"/>
        <end position="388"/>
    </location>
</feature>
<keyword evidence="5 7" id="KW-0472">Membrane</keyword>
<feature type="transmembrane region" description="Helical" evidence="7">
    <location>
        <begin position="281"/>
        <end position="306"/>
    </location>
</feature>
<comment type="caution">
    <text evidence="10">The sequence shown here is derived from an EMBL/GenBank/DDBJ whole genome shotgun (WGS) entry which is preliminary data.</text>
</comment>
<reference evidence="10 11" key="1">
    <citation type="submission" date="2019-01" db="EMBL/GenBank/DDBJ databases">
        <title>Filimonas sp. strain TTM-71.</title>
        <authorList>
            <person name="Chen W.-M."/>
        </authorList>
    </citation>
    <scope>NUCLEOTIDE SEQUENCE [LARGE SCALE GENOMIC DNA]</scope>
    <source>
        <strain evidence="10 11">TTM-71</strain>
    </source>
</reference>
<evidence type="ECO:0000256" key="1">
    <source>
        <dbReference type="ARBA" id="ARBA00004651"/>
    </source>
</evidence>
<dbReference type="OrthoDB" id="9770036at2"/>
<dbReference type="PANTHER" id="PTHR30572:SF4">
    <property type="entry name" value="ABC TRANSPORTER PERMEASE YTRF"/>
    <property type="match status" value="1"/>
</dbReference>
<accession>A0A4Q1DEQ7</accession>
<comment type="similarity">
    <text evidence="6">Belongs to the ABC-4 integral membrane protein family.</text>
</comment>
<keyword evidence="3 7" id="KW-0812">Transmembrane</keyword>
<protein>
    <submittedName>
        <fullName evidence="10">FtsX-like permease family protein</fullName>
    </submittedName>
</protein>
<dbReference type="InterPro" id="IPR003838">
    <property type="entry name" value="ABC3_permease_C"/>
</dbReference>
<proteinExistence type="inferred from homology"/>
<evidence type="ECO:0000256" key="3">
    <source>
        <dbReference type="ARBA" id="ARBA00022692"/>
    </source>
</evidence>
<feature type="transmembrane region" description="Helical" evidence="7">
    <location>
        <begin position="327"/>
        <end position="360"/>
    </location>
</feature>
<evidence type="ECO:0000259" key="9">
    <source>
        <dbReference type="Pfam" id="PF12704"/>
    </source>
</evidence>
<keyword evidence="4 7" id="KW-1133">Transmembrane helix</keyword>
<organism evidence="10 11">
    <name type="scientific">Filimonas effusa</name>
    <dbReference type="NCBI Taxonomy" id="2508721"/>
    <lineage>
        <taxon>Bacteria</taxon>
        <taxon>Pseudomonadati</taxon>
        <taxon>Bacteroidota</taxon>
        <taxon>Chitinophagia</taxon>
        <taxon>Chitinophagales</taxon>
        <taxon>Chitinophagaceae</taxon>
        <taxon>Filimonas</taxon>
    </lineage>
</organism>
<name>A0A4Q1DEQ7_9BACT</name>
<evidence type="ECO:0000256" key="6">
    <source>
        <dbReference type="ARBA" id="ARBA00038076"/>
    </source>
</evidence>
<evidence type="ECO:0000256" key="7">
    <source>
        <dbReference type="SAM" id="Phobius"/>
    </source>
</evidence>
<evidence type="ECO:0000256" key="2">
    <source>
        <dbReference type="ARBA" id="ARBA00022475"/>
    </source>
</evidence>
<dbReference type="EMBL" id="SDHZ01000001">
    <property type="protein sequence ID" value="RXK87498.1"/>
    <property type="molecule type" value="Genomic_DNA"/>
</dbReference>
<feature type="transmembrane region" description="Helical" evidence="7">
    <location>
        <begin position="12"/>
        <end position="37"/>
    </location>
</feature>
<dbReference type="InterPro" id="IPR025857">
    <property type="entry name" value="MacB_PCD"/>
</dbReference>
<feature type="domain" description="ABC3 transporter permease C-terminal" evidence="8">
    <location>
        <begin position="285"/>
        <end position="398"/>
    </location>
</feature>
<dbReference type="GO" id="GO:0022857">
    <property type="term" value="F:transmembrane transporter activity"/>
    <property type="evidence" value="ECO:0007669"/>
    <property type="project" value="TreeGrafter"/>
</dbReference>
<evidence type="ECO:0000313" key="11">
    <source>
        <dbReference type="Proteomes" id="UP000290545"/>
    </source>
</evidence>
<comment type="subcellular location">
    <subcellularLocation>
        <location evidence="1">Cell membrane</location>
        <topology evidence="1">Multi-pass membrane protein</topology>
    </subcellularLocation>
</comment>
<evidence type="ECO:0000313" key="10">
    <source>
        <dbReference type="EMBL" id="RXK87498.1"/>
    </source>
</evidence>
<dbReference type="PANTHER" id="PTHR30572">
    <property type="entry name" value="MEMBRANE COMPONENT OF TRANSPORTER-RELATED"/>
    <property type="match status" value="1"/>
</dbReference>
<gene>
    <name evidence="10" type="ORF">ESB13_11035</name>
</gene>